<dbReference type="InterPro" id="IPR043136">
    <property type="entry name" value="B30.2/SPRY_sf"/>
</dbReference>
<organism evidence="2 3">
    <name type="scientific">Physocladia obscura</name>
    <dbReference type="NCBI Taxonomy" id="109957"/>
    <lineage>
        <taxon>Eukaryota</taxon>
        <taxon>Fungi</taxon>
        <taxon>Fungi incertae sedis</taxon>
        <taxon>Chytridiomycota</taxon>
        <taxon>Chytridiomycota incertae sedis</taxon>
        <taxon>Chytridiomycetes</taxon>
        <taxon>Chytridiales</taxon>
        <taxon>Chytriomycetaceae</taxon>
        <taxon>Physocladia</taxon>
    </lineage>
</organism>
<name>A0AAD5T6C3_9FUNG</name>
<evidence type="ECO:0000313" key="3">
    <source>
        <dbReference type="Proteomes" id="UP001211907"/>
    </source>
</evidence>
<proteinExistence type="predicted"/>
<dbReference type="Proteomes" id="UP001211907">
    <property type="component" value="Unassembled WGS sequence"/>
</dbReference>
<evidence type="ECO:0000256" key="1">
    <source>
        <dbReference type="SAM" id="MobiDB-lite"/>
    </source>
</evidence>
<sequence length="775" mass="88063">MSSIIPASSTGSRRRASVLVTLQQQIEEATRAMQKPVPQNQLQPAQTTQPINQNSRSVSTNSLFALSKDPAAANLQAAKDLAAVREACHSLHTLSQALWADVHLRAAKDLKDLDAIKDKILMEDEFKTLEMDTIVSIVSVSHRKDIIRANFMAHMNDEKEMSNTLQQHKDEFSLFIWKRRVQAKKELRSLFSNGSGMMCRLGDLVSGNTMEAIQLFEQSNNVRLTRDVVRWSLCEAEDIPIYLGKKMALVNPKTNSSTVILRPNRLEFHISEIATQSTWGCVYANLGPCSSNLTNQKIASEITSQSLDQVLNVVKKDANGLTSSSLSFLCILARTIDAIHPTHQLQGSVLAFPLYAGTIIKKRLVALGYNIAPFTEDTGVIDGAFAANILKQIYNGLVRQQRFFFEVSFQDFTVFVVGLISAAHMHENDHTLYAGIDDYSFGFSSTGEILCGGTARPYITFSPPNSLFETVRTMGVLVDLYNGSICLVFENTIHRAAFGAAQAKSEYSSNPEMQINFGRTTFLNAVDAKSFDSVLKYASTDQRRDGFDQSFIIGSIDGKDGGIQEDEERLQLQLQAADKSNFRATVFMEAPKSFSQFPPSIYRRSLACTKIQRVWRRFRGRRDRKKLRELQYEAATIIQRVARRKLRHLHAKKHESARPIFELHQAAKIIQRKWRNWFMFRNSPIAAKYNARIEQLESAVNKIITWWRPLHKKISDRRRMKSVSFIHYSATTIQRVWRGYILRKMVRDELRVKLVNIGRQITQHRCKKMKEPKKN</sequence>
<dbReference type="AlphaFoldDB" id="A0AAD5T6C3"/>
<reference evidence="2" key="1">
    <citation type="submission" date="2020-05" db="EMBL/GenBank/DDBJ databases">
        <title>Phylogenomic resolution of chytrid fungi.</title>
        <authorList>
            <person name="Stajich J.E."/>
            <person name="Amses K."/>
            <person name="Simmons R."/>
            <person name="Seto K."/>
            <person name="Myers J."/>
            <person name="Bonds A."/>
            <person name="Quandt C.A."/>
            <person name="Barry K."/>
            <person name="Liu P."/>
            <person name="Grigoriev I."/>
            <person name="Longcore J.E."/>
            <person name="James T.Y."/>
        </authorList>
    </citation>
    <scope>NUCLEOTIDE SEQUENCE</scope>
    <source>
        <strain evidence="2">JEL0513</strain>
    </source>
</reference>
<comment type="caution">
    <text evidence="2">The sequence shown here is derived from an EMBL/GenBank/DDBJ whole genome shotgun (WGS) entry which is preliminary data.</text>
</comment>
<keyword evidence="3" id="KW-1185">Reference proteome</keyword>
<feature type="compositionally biased region" description="Polar residues" evidence="1">
    <location>
        <begin position="37"/>
        <end position="56"/>
    </location>
</feature>
<dbReference type="Pfam" id="PF00612">
    <property type="entry name" value="IQ"/>
    <property type="match status" value="2"/>
</dbReference>
<gene>
    <name evidence="2" type="ORF">HK100_005821</name>
</gene>
<dbReference type="Gene3D" id="2.60.120.920">
    <property type="match status" value="1"/>
</dbReference>
<dbReference type="EMBL" id="JADGJH010000270">
    <property type="protein sequence ID" value="KAJ3131993.1"/>
    <property type="molecule type" value="Genomic_DNA"/>
</dbReference>
<accession>A0AAD5T6C3</accession>
<evidence type="ECO:0000313" key="2">
    <source>
        <dbReference type="EMBL" id="KAJ3131993.1"/>
    </source>
</evidence>
<feature type="region of interest" description="Disordered" evidence="1">
    <location>
        <begin position="32"/>
        <end position="56"/>
    </location>
</feature>
<dbReference type="InterPro" id="IPR013320">
    <property type="entry name" value="ConA-like_dom_sf"/>
</dbReference>
<protein>
    <recommendedName>
        <fullName evidence="4">B30.2/SPRY domain-containing protein</fullName>
    </recommendedName>
</protein>
<dbReference type="SUPFAM" id="SSF49899">
    <property type="entry name" value="Concanavalin A-like lectins/glucanases"/>
    <property type="match status" value="1"/>
</dbReference>
<dbReference type="PROSITE" id="PS50096">
    <property type="entry name" value="IQ"/>
    <property type="match status" value="2"/>
</dbReference>
<dbReference type="InterPro" id="IPR000048">
    <property type="entry name" value="IQ_motif_EF-hand-BS"/>
</dbReference>
<evidence type="ECO:0008006" key="4">
    <source>
        <dbReference type="Google" id="ProtNLM"/>
    </source>
</evidence>
<dbReference type="CDD" id="cd23767">
    <property type="entry name" value="IQCD"/>
    <property type="match status" value="1"/>
</dbReference>
<dbReference type="SMART" id="SM00015">
    <property type="entry name" value="IQ"/>
    <property type="match status" value="3"/>
</dbReference>